<evidence type="ECO:0000313" key="2">
    <source>
        <dbReference type="Proteomes" id="UP000619295"/>
    </source>
</evidence>
<name>A0A927EEU7_9HYPH</name>
<gene>
    <name evidence="1" type="ORF">IED13_25870</name>
</gene>
<protein>
    <submittedName>
        <fullName evidence="1">Uncharacterized protein</fullName>
    </submittedName>
</protein>
<dbReference type="EMBL" id="JACXWY010000030">
    <property type="protein sequence ID" value="MBD3849142.1"/>
    <property type="molecule type" value="Genomic_DNA"/>
</dbReference>
<proteinExistence type="predicted"/>
<comment type="caution">
    <text evidence="1">The sequence shown here is derived from an EMBL/GenBank/DDBJ whole genome shotgun (WGS) entry which is preliminary data.</text>
</comment>
<keyword evidence="2" id="KW-1185">Reference proteome</keyword>
<organism evidence="1 2">
    <name type="scientific">Bosea spartocytisi</name>
    <dbReference type="NCBI Taxonomy" id="2773451"/>
    <lineage>
        <taxon>Bacteria</taxon>
        <taxon>Pseudomonadati</taxon>
        <taxon>Pseudomonadota</taxon>
        <taxon>Alphaproteobacteria</taxon>
        <taxon>Hyphomicrobiales</taxon>
        <taxon>Boseaceae</taxon>
        <taxon>Bosea</taxon>
    </lineage>
</organism>
<dbReference type="Proteomes" id="UP000619295">
    <property type="component" value="Unassembled WGS sequence"/>
</dbReference>
<dbReference type="RefSeq" id="WP_191125884.1">
    <property type="nucleotide sequence ID" value="NZ_JACXWY010000030.1"/>
</dbReference>
<dbReference type="AlphaFoldDB" id="A0A927EEU7"/>
<accession>A0A927EEU7</accession>
<evidence type="ECO:0000313" key="1">
    <source>
        <dbReference type="EMBL" id="MBD3849142.1"/>
    </source>
</evidence>
<sequence length="80" mass="8870">MIRMTDAKVVAGELHARYDHARAVTLMARTMQKALFGGRQDEVVFWALVYAHYCGGELSPAIDGQLDTVPFILRDPSGFS</sequence>
<reference evidence="1" key="1">
    <citation type="submission" date="2020-09" db="EMBL/GenBank/DDBJ databases">
        <title>Bosea spartocytisi sp. nov. a root nodule endophyte of Spartocytisus supranubius in the high mountain ecosystem fo the Teide National Park (Canary Islands, Spain).</title>
        <authorList>
            <person name="Pulido-Suarez L."/>
            <person name="Peix A."/>
            <person name="Igual J.M."/>
            <person name="Socas-Perez N."/>
            <person name="Velazquez E."/>
            <person name="Flores-Felix J.D."/>
            <person name="Leon-Barrios M."/>
        </authorList>
    </citation>
    <scope>NUCLEOTIDE SEQUENCE</scope>
    <source>
        <strain evidence="1">SSUT16</strain>
    </source>
</reference>